<keyword evidence="1" id="KW-0472">Membrane</keyword>
<organism evidence="2 3">
    <name type="scientific">Protea cynaroides</name>
    <dbReference type="NCBI Taxonomy" id="273540"/>
    <lineage>
        <taxon>Eukaryota</taxon>
        <taxon>Viridiplantae</taxon>
        <taxon>Streptophyta</taxon>
        <taxon>Embryophyta</taxon>
        <taxon>Tracheophyta</taxon>
        <taxon>Spermatophyta</taxon>
        <taxon>Magnoliopsida</taxon>
        <taxon>Proteales</taxon>
        <taxon>Proteaceae</taxon>
        <taxon>Protea</taxon>
    </lineage>
</organism>
<dbReference type="AlphaFoldDB" id="A0A9Q0GNE4"/>
<keyword evidence="1" id="KW-1133">Transmembrane helix</keyword>
<reference evidence="2" key="1">
    <citation type="journal article" date="2023" name="Plant J.">
        <title>The genome of the king protea, Protea cynaroides.</title>
        <authorList>
            <person name="Chang J."/>
            <person name="Duong T.A."/>
            <person name="Schoeman C."/>
            <person name="Ma X."/>
            <person name="Roodt D."/>
            <person name="Barker N."/>
            <person name="Li Z."/>
            <person name="Van de Peer Y."/>
            <person name="Mizrachi E."/>
        </authorList>
    </citation>
    <scope>NUCLEOTIDE SEQUENCE</scope>
    <source>
        <tissue evidence="2">Young leaves</tissue>
    </source>
</reference>
<feature type="transmembrane region" description="Helical" evidence="1">
    <location>
        <begin position="34"/>
        <end position="51"/>
    </location>
</feature>
<proteinExistence type="predicted"/>
<evidence type="ECO:0000313" key="2">
    <source>
        <dbReference type="EMBL" id="KAJ4951112.1"/>
    </source>
</evidence>
<dbReference type="EMBL" id="JAMYWD010000012">
    <property type="protein sequence ID" value="KAJ4951112.1"/>
    <property type="molecule type" value="Genomic_DNA"/>
</dbReference>
<comment type="caution">
    <text evidence="2">The sequence shown here is derived from an EMBL/GenBank/DDBJ whole genome shotgun (WGS) entry which is preliminary data.</text>
</comment>
<sequence>MRFSTYKILLPFASSAAFLTRLGPNHIIGSLETFVFLSFCYIVATFVFMAPRQWPKHGDTKLPKLIPGMFPYSNMLYFCTRYFRPLGMGTFYSFELSLPFPITDLFGLISLDSFHFDCGQNYHIEQKLQLN</sequence>
<dbReference type="Proteomes" id="UP001141806">
    <property type="component" value="Unassembled WGS sequence"/>
</dbReference>
<evidence type="ECO:0000313" key="3">
    <source>
        <dbReference type="Proteomes" id="UP001141806"/>
    </source>
</evidence>
<keyword evidence="1" id="KW-0812">Transmembrane</keyword>
<evidence type="ECO:0000256" key="1">
    <source>
        <dbReference type="SAM" id="Phobius"/>
    </source>
</evidence>
<gene>
    <name evidence="2" type="ORF">NE237_027944</name>
</gene>
<keyword evidence="3" id="KW-1185">Reference proteome</keyword>
<protein>
    <submittedName>
        <fullName evidence="2">Uncharacterized protein</fullName>
    </submittedName>
</protein>
<accession>A0A9Q0GNE4</accession>
<name>A0A9Q0GNE4_9MAGN</name>